<dbReference type="InterPro" id="IPR025408">
    <property type="entry name" value="DUF4134"/>
</dbReference>
<dbReference type="AlphaFoldDB" id="A0A4R0N6C8"/>
<evidence type="ECO:0000256" key="1">
    <source>
        <dbReference type="SAM" id="Phobius"/>
    </source>
</evidence>
<keyword evidence="1" id="KW-1133">Transmembrane helix</keyword>
<dbReference type="OrthoDB" id="1029065at2"/>
<evidence type="ECO:0000256" key="2">
    <source>
        <dbReference type="SAM" id="SignalP"/>
    </source>
</evidence>
<sequence>MKFYSILKTAPAVFFFALPFFATAQAGPPGIPEFYSATREMHRWYFNFYDLVMVIGTISGILGGLRIYSNWQSGKHHIDAQVMGWFFSCLFLVLIGAFLKTLYGVN</sequence>
<dbReference type="EMBL" id="SJSM01000010">
    <property type="protein sequence ID" value="TCC94997.1"/>
    <property type="molecule type" value="Genomic_DNA"/>
</dbReference>
<keyword evidence="1" id="KW-0812">Transmembrane</keyword>
<feature type="chain" id="PRO_5020657636" evidence="2">
    <location>
        <begin position="27"/>
        <end position="106"/>
    </location>
</feature>
<organism evidence="3 4">
    <name type="scientific">Pedobacter hiemivivus</name>
    <dbReference type="NCBI Taxonomy" id="2530454"/>
    <lineage>
        <taxon>Bacteria</taxon>
        <taxon>Pseudomonadati</taxon>
        <taxon>Bacteroidota</taxon>
        <taxon>Sphingobacteriia</taxon>
        <taxon>Sphingobacteriales</taxon>
        <taxon>Sphingobacteriaceae</taxon>
        <taxon>Pedobacter</taxon>
    </lineage>
</organism>
<dbReference type="Proteomes" id="UP000291117">
    <property type="component" value="Unassembled WGS sequence"/>
</dbReference>
<reference evidence="3 4" key="1">
    <citation type="submission" date="2019-02" db="EMBL/GenBank/DDBJ databases">
        <title>Pedobacter sp. RP-3-8 sp. nov., isolated from Arctic soil.</title>
        <authorList>
            <person name="Dahal R.H."/>
        </authorList>
    </citation>
    <scope>NUCLEOTIDE SEQUENCE [LARGE SCALE GENOMIC DNA]</scope>
    <source>
        <strain evidence="3 4">RP-3-8</strain>
    </source>
</reference>
<protein>
    <submittedName>
        <fullName evidence="3">DUF4134 domain-containing protein</fullName>
    </submittedName>
</protein>
<keyword evidence="2" id="KW-0732">Signal</keyword>
<dbReference type="Pfam" id="PF13572">
    <property type="entry name" value="DUF4134"/>
    <property type="match status" value="1"/>
</dbReference>
<keyword evidence="4" id="KW-1185">Reference proteome</keyword>
<feature type="transmembrane region" description="Helical" evidence="1">
    <location>
        <begin position="80"/>
        <end position="99"/>
    </location>
</feature>
<accession>A0A4R0N6C8</accession>
<name>A0A4R0N6C8_9SPHI</name>
<comment type="caution">
    <text evidence="3">The sequence shown here is derived from an EMBL/GenBank/DDBJ whole genome shotgun (WGS) entry which is preliminary data.</text>
</comment>
<dbReference type="RefSeq" id="WP_131610145.1">
    <property type="nucleotide sequence ID" value="NZ_SJSM01000010.1"/>
</dbReference>
<keyword evidence="1" id="KW-0472">Membrane</keyword>
<proteinExistence type="predicted"/>
<feature type="signal peptide" evidence="2">
    <location>
        <begin position="1"/>
        <end position="26"/>
    </location>
</feature>
<evidence type="ECO:0000313" key="4">
    <source>
        <dbReference type="Proteomes" id="UP000291117"/>
    </source>
</evidence>
<gene>
    <name evidence="3" type="ORF">EZ444_15940</name>
</gene>
<feature type="transmembrane region" description="Helical" evidence="1">
    <location>
        <begin position="50"/>
        <end position="68"/>
    </location>
</feature>
<evidence type="ECO:0000313" key="3">
    <source>
        <dbReference type="EMBL" id="TCC94997.1"/>
    </source>
</evidence>